<dbReference type="SUPFAM" id="SSF50249">
    <property type="entry name" value="Nucleic acid-binding proteins"/>
    <property type="match status" value="1"/>
</dbReference>
<comment type="similarity">
    <text evidence="3 14">Belongs to the class-I aminoacyl-tRNA synthetase family. MetG type 2B subfamily.</text>
</comment>
<evidence type="ECO:0000256" key="10">
    <source>
        <dbReference type="ARBA" id="ARBA00022884"/>
    </source>
</evidence>
<dbReference type="Gene3D" id="1.10.730.10">
    <property type="entry name" value="Isoleucyl-tRNA Synthetase, Domain 1"/>
    <property type="match status" value="1"/>
</dbReference>
<reference evidence="16 17" key="1">
    <citation type="journal article" date="2015" name="Genome Announc.">
        <title>Expanding the biotechnology potential of lactobacilli through comparative genomics of 213 strains and associated genera.</title>
        <authorList>
            <person name="Sun Z."/>
            <person name="Harris H.M."/>
            <person name="McCann A."/>
            <person name="Guo C."/>
            <person name="Argimon S."/>
            <person name="Zhang W."/>
            <person name="Yang X."/>
            <person name="Jeffery I.B."/>
            <person name="Cooney J.C."/>
            <person name="Kagawa T.F."/>
            <person name="Liu W."/>
            <person name="Song Y."/>
            <person name="Salvetti E."/>
            <person name="Wrobel A."/>
            <person name="Rasinkangas P."/>
            <person name="Parkhill J."/>
            <person name="Rea M.C."/>
            <person name="O'Sullivan O."/>
            <person name="Ritari J."/>
            <person name="Douillard F.P."/>
            <person name="Paul Ross R."/>
            <person name="Yang R."/>
            <person name="Briner A.E."/>
            <person name="Felis G.E."/>
            <person name="de Vos W.M."/>
            <person name="Barrangou R."/>
            <person name="Klaenhammer T.R."/>
            <person name="Caufield P.W."/>
            <person name="Cui Y."/>
            <person name="Zhang H."/>
            <person name="O'Toole P.W."/>
        </authorList>
    </citation>
    <scope>NUCLEOTIDE SEQUENCE [LARGE SCALE GENOMIC DNA]</scope>
    <source>
        <strain evidence="16 17">DSM 20593</strain>
    </source>
</reference>
<feature type="domain" description="TRNA-binding" evidence="15">
    <location>
        <begin position="575"/>
        <end position="678"/>
    </location>
</feature>
<dbReference type="NCBIfam" id="TIGR00398">
    <property type="entry name" value="metG"/>
    <property type="match status" value="1"/>
</dbReference>
<dbReference type="GO" id="GO:0000049">
    <property type="term" value="F:tRNA binding"/>
    <property type="evidence" value="ECO:0007669"/>
    <property type="project" value="UniProtKB-UniRule"/>
</dbReference>
<evidence type="ECO:0000256" key="13">
    <source>
        <dbReference type="ARBA" id="ARBA00047364"/>
    </source>
</evidence>
<dbReference type="InterPro" id="IPR014729">
    <property type="entry name" value="Rossmann-like_a/b/a_fold"/>
</dbReference>
<dbReference type="GO" id="GO:0004825">
    <property type="term" value="F:methionine-tRNA ligase activity"/>
    <property type="evidence" value="ECO:0007669"/>
    <property type="project" value="UniProtKB-UniRule"/>
</dbReference>
<dbReference type="PROSITE" id="PS00178">
    <property type="entry name" value="AA_TRNA_LIGASE_I"/>
    <property type="match status" value="1"/>
</dbReference>
<dbReference type="InterPro" id="IPR012340">
    <property type="entry name" value="NA-bd_OB-fold"/>
</dbReference>
<keyword evidence="5 14" id="KW-0963">Cytoplasm</keyword>
<comment type="catalytic activity">
    <reaction evidence="13 14">
        <text>tRNA(Met) + L-methionine + ATP = L-methionyl-tRNA(Met) + AMP + diphosphate</text>
        <dbReference type="Rhea" id="RHEA:13481"/>
        <dbReference type="Rhea" id="RHEA-COMP:9667"/>
        <dbReference type="Rhea" id="RHEA-COMP:9698"/>
        <dbReference type="ChEBI" id="CHEBI:30616"/>
        <dbReference type="ChEBI" id="CHEBI:33019"/>
        <dbReference type="ChEBI" id="CHEBI:57844"/>
        <dbReference type="ChEBI" id="CHEBI:78442"/>
        <dbReference type="ChEBI" id="CHEBI:78530"/>
        <dbReference type="ChEBI" id="CHEBI:456215"/>
        <dbReference type="EC" id="6.1.1.10"/>
    </reaction>
</comment>
<dbReference type="InterPro" id="IPR002547">
    <property type="entry name" value="tRNA-bd_dom"/>
</dbReference>
<keyword evidence="17" id="KW-1185">Reference proteome</keyword>
<dbReference type="InterPro" id="IPR001412">
    <property type="entry name" value="aa-tRNA-synth_I_CS"/>
</dbReference>
<dbReference type="SUPFAM" id="SSF47323">
    <property type="entry name" value="Anticodon-binding domain of a subclass of class I aminoacyl-tRNA synthetases"/>
    <property type="match status" value="1"/>
</dbReference>
<dbReference type="CDD" id="cd00814">
    <property type="entry name" value="MetRS_core"/>
    <property type="match status" value="1"/>
</dbReference>
<comment type="caution">
    <text evidence="16">The sequence shown here is derived from an EMBL/GenBank/DDBJ whole genome shotgun (WGS) entry which is preliminary data.</text>
</comment>
<feature type="short sequence motif" description="'KMSKS' region" evidence="14">
    <location>
        <begin position="310"/>
        <end position="314"/>
    </location>
</feature>
<organism evidence="16 17">
    <name type="scientific">Weissella kandleri</name>
    <dbReference type="NCBI Taxonomy" id="1616"/>
    <lineage>
        <taxon>Bacteria</taxon>
        <taxon>Bacillati</taxon>
        <taxon>Bacillota</taxon>
        <taxon>Bacilli</taxon>
        <taxon>Lactobacillales</taxon>
        <taxon>Lactobacillaceae</taxon>
        <taxon>Weissella</taxon>
    </lineage>
</organism>
<dbReference type="InterPro" id="IPR023457">
    <property type="entry name" value="Met-tRNA_synth_2"/>
</dbReference>
<dbReference type="PANTHER" id="PTHR43326:SF1">
    <property type="entry name" value="METHIONINE--TRNA LIGASE, MITOCHONDRIAL"/>
    <property type="match status" value="1"/>
</dbReference>
<evidence type="ECO:0000256" key="7">
    <source>
        <dbReference type="ARBA" id="ARBA00022598"/>
    </source>
</evidence>
<dbReference type="GO" id="GO:0005524">
    <property type="term" value="F:ATP binding"/>
    <property type="evidence" value="ECO:0007669"/>
    <property type="project" value="UniProtKB-UniRule"/>
</dbReference>
<dbReference type="PATRIC" id="fig|1616.3.peg.1292"/>
<dbReference type="Pfam" id="PF01588">
    <property type="entry name" value="tRNA_bind"/>
    <property type="match status" value="1"/>
</dbReference>
<evidence type="ECO:0000256" key="3">
    <source>
        <dbReference type="ARBA" id="ARBA00005328"/>
    </source>
</evidence>
<evidence type="ECO:0000259" key="15">
    <source>
        <dbReference type="PROSITE" id="PS50886"/>
    </source>
</evidence>
<proteinExistence type="inferred from homology"/>
<dbReference type="STRING" id="1616.IV73_GL001259"/>
<dbReference type="HAMAP" id="MF_01228">
    <property type="entry name" value="Met_tRNA_synth_type2"/>
    <property type="match status" value="1"/>
</dbReference>
<keyword evidence="12 14" id="KW-0030">Aminoacyl-tRNA synthetase</keyword>
<keyword evidence="9 14" id="KW-0067">ATP-binding</keyword>
<keyword evidence="10 14" id="KW-0694">RNA-binding</keyword>
<dbReference type="PRINTS" id="PR01041">
    <property type="entry name" value="TRNASYNTHMET"/>
</dbReference>
<evidence type="ECO:0000313" key="16">
    <source>
        <dbReference type="EMBL" id="KRN74463.1"/>
    </source>
</evidence>
<dbReference type="EC" id="6.1.1.10" evidence="14"/>
<evidence type="ECO:0000256" key="2">
    <source>
        <dbReference type="ARBA" id="ARBA00004496"/>
    </source>
</evidence>
<dbReference type="InterPro" id="IPR015413">
    <property type="entry name" value="Methionyl/Leucyl_tRNA_Synth"/>
</dbReference>
<protein>
    <recommendedName>
        <fullName evidence="14">Methionine--tRNA ligase</fullName>
        <ecNumber evidence="14">6.1.1.10</ecNumber>
    </recommendedName>
    <alternativeName>
        <fullName evidence="14">Methionyl-tRNA synthetase</fullName>
        <shortName evidence="14">MetRS</shortName>
    </alternativeName>
</protein>
<keyword evidence="11 14" id="KW-0648">Protein biosynthesis</keyword>
<gene>
    <name evidence="14" type="primary">metG</name>
    <name evidence="16" type="ORF">IV73_GL001259</name>
</gene>
<feature type="short sequence motif" description="'HIGH' region" evidence="14">
    <location>
        <begin position="15"/>
        <end position="25"/>
    </location>
</feature>
<dbReference type="FunFam" id="1.10.730.10:FF:000026">
    <property type="entry name" value="Methionine--tRNA ligase"/>
    <property type="match status" value="1"/>
</dbReference>
<evidence type="ECO:0000256" key="4">
    <source>
        <dbReference type="ARBA" id="ARBA00011738"/>
    </source>
</evidence>
<dbReference type="Gene3D" id="2.170.220.10">
    <property type="match status" value="1"/>
</dbReference>
<name>A0A0R2JB04_9LACO</name>
<dbReference type="InterPro" id="IPR041872">
    <property type="entry name" value="Anticodon_Met"/>
</dbReference>
<evidence type="ECO:0000256" key="12">
    <source>
        <dbReference type="ARBA" id="ARBA00023146"/>
    </source>
</evidence>
<dbReference type="EMBL" id="JQBP01000009">
    <property type="protein sequence ID" value="KRN74463.1"/>
    <property type="molecule type" value="Genomic_DNA"/>
</dbReference>
<dbReference type="InterPro" id="IPR033911">
    <property type="entry name" value="MetRS_core"/>
</dbReference>
<comment type="subcellular location">
    <subcellularLocation>
        <location evidence="2 14">Cytoplasm</location>
    </subcellularLocation>
</comment>
<evidence type="ECO:0000256" key="1">
    <source>
        <dbReference type="ARBA" id="ARBA00003314"/>
    </source>
</evidence>
<dbReference type="GO" id="GO:0006431">
    <property type="term" value="P:methionyl-tRNA aminoacylation"/>
    <property type="evidence" value="ECO:0007669"/>
    <property type="project" value="UniProtKB-UniRule"/>
</dbReference>
<dbReference type="SUPFAM" id="SSF52374">
    <property type="entry name" value="Nucleotidylyl transferase"/>
    <property type="match status" value="1"/>
</dbReference>
<evidence type="ECO:0000256" key="11">
    <source>
        <dbReference type="ARBA" id="ARBA00022917"/>
    </source>
</evidence>
<dbReference type="NCBIfam" id="NF008900">
    <property type="entry name" value="PRK12267.1"/>
    <property type="match status" value="1"/>
</dbReference>
<dbReference type="FunFam" id="2.170.220.10:FF:000002">
    <property type="entry name" value="Methionine--tRNA ligase"/>
    <property type="match status" value="1"/>
</dbReference>
<dbReference type="Pfam" id="PF19303">
    <property type="entry name" value="Anticodon_3"/>
    <property type="match status" value="1"/>
</dbReference>
<dbReference type="OrthoDB" id="9810191at2"/>
<comment type="function">
    <text evidence="1 14">Is required not only for elongation of protein synthesis but also for the initiation of all mRNA translation through initiator tRNA(fMet) aminoacylation.</text>
</comment>
<dbReference type="Pfam" id="PF09334">
    <property type="entry name" value="tRNA-synt_1g"/>
    <property type="match status" value="1"/>
</dbReference>
<sequence length="678" mass="76364">MKQEKKTFYITTPIYYPSGKLHIGNTYTTVLADAATRYHRLLDEDVYYLTGTDEHGLKIEQKAEGLGITPQAYVDKMAAEIKDLWRKMDISNDGFIRTTDAQHEQAVTKIFNQLLEQGDIYKGEYEGWYSVDDEEYFTEAQLAEVYRDENDNVTGGKAPSGHEVELVKEESYFFAMSKYADWLLDYYEKHPDFIQPASRMNEMINNFIKPGLEDLAVTRTSFKWGIPVESDPKHVIYVWIDALSNYITALGYGSDDDSKFKKFWPANVQLLGKEIVRFHTIYWPIMLHALGLELPEQIIGHGWLTMKDGKMSKSKGNVVYPDVLADRYGVDAVRYYLLRAMPFGNDGIFTPEDFVAKVNFDLANDLGNLLNRTVAMINKYEDGIIPALQTGATAFDQDLVDVAKQTIDDYNQNMQTLHVSDALDAVWKLISRSNKYIDETEPWVLAKDPAQKAVLSSVMAHLAASLRVIAILLQPVLTHTPAEIFKQLGLEESDLKIINLEFSDLLAGGSVVAKGTPIFPRIDVEAEVAYIRDSMMGGGKETASVKKAKAQANQTEKEAKAMDDESTTDMIEFDDFEKVLLKVAKIKEVSEIEKSKKLLMFKLDDGSAEGRTILSGIKQWYPDYTKLVGKKVAYVANLKPRTMMKKYVSEGMLLSAEKDGNVILAILPDEVEVGSTLG</sequence>
<dbReference type="PROSITE" id="PS50886">
    <property type="entry name" value="TRBD"/>
    <property type="match status" value="1"/>
</dbReference>
<dbReference type="Gene3D" id="3.40.50.620">
    <property type="entry name" value="HUPs"/>
    <property type="match status" value="1"/>
</dbReference>
<keyword evidence="7 14" id="KW-0436">Ligase</keyword>
<evidence type="ECO:0000256" key="6">
    <source>
        <dbReference type="ARBA" id="ARBA00022555"/>
    </source>
</evidence>
<evidence type="ECO:0000256" key="14">
    <source>
        <dbReference type="HAMAP-Rule" id="MF_01228"/>
    </source>
</evidence>
<dbReference type="CDD" id="cd02800">
    <property type="entry name" value="tRNA_bind_EcMetRS_like"/>
    <property type="match status" value="1"/>
</dbReference>
<evidence type="ECO:0000256" key="9">
    <source>
        <dbReference type="ARBA" id="ARBA00022840"/>
    </source>
</evidence>
<dbReference type="AlphaFoldDB" id="A0A0R2JB04"/>
<dbReference type="PANTHER" id="PTHR43326">
    <property type="entry name" value="METHIONYL-TRNA SYNTHETASE"/>
    <property type="match status" value="1"/>
</dbReference>
<dbReference type="Gene3D" id="2.40.50.140">
    <property type="entry name" value="Nucleic acid-binding proteins"/>
    <property type="match status" value="1"/>
</dbReference>
<dbReference type="InterPro" id="IPR004495">
    <property type="entry name" value="Met-tRNA-synth_bsu_C"/>
</dbReference>
<accession>A0A0R2JB04</accession>
<dbReference type="CDD" id="cd07957">
    <property type="entry name" value="Anticodon_Ia_Met"/>
    <property type="match status" value="1"/>
</dbReference>
<dbReference type="InterPro" id="IPR014758">
    <property type="entry name" value="Met-tRNA_synth"/>
</dbReference>
<dbReference type="FunFam" id="2.40.50.140:FF:000042">
    <property type="entry name" value="Methionine--tRNA ligase"/>
    <property type="match status" value="1"/>
</dbReference>
<comment type="caution">
    <text evidence="14">Lacks conserved residue(s) required for the propagation of feature annotation.</text>
</comment>
<dbReference type="InterPro" id="IPR009080">
    <property type="entry name" value="tRNAsynth_Ia_anticodon-bd"/>
</dbReference>
<evidence type="ECO:0000256" key="8">
    <source>
        <dbReference type="ARBA" id="ARBA00022741"/>
    </source>
</evidence>
<evidence type="ECO:0000256" key="5">
    <source>
        <dbReference type="ARBA" id="ARBA00022490"/>
    </source>
</evidence>
<dbReference type="Proteomes" id="UP000051655">
    <property type="component" value="Unassembled WGS sequence"/>
</dbReference>
<comment type="subunit">
    <text evidence="4 14">Homodimer.</text>
</comment>
<dbReference type="RefSeq" id="WP_057756404.1">
    <property type="nucleotide sequence ID" value="NZ_JQBP01000009.1"/>
</dbReference>
<keyword evidence="8 14" id="KW-0547">Nucleotide-binding</keyword>
<dbReference type="GO" id="GO:0005737">
    <property type="term" value="C:cytoplasm"/>
    <property type="evidence" value="ECO:0007669"/>
    <property type="project" value="UniProtKB-SubCell"/>
</dbReference>
<evidence type="ECO:0000313" key="17">
    <source>
        <dbReference type="Proteomes" id="UP000051655"/>
    </source>
</evidence>
<keyword evidence="6 14" id="KW-0820">tRNA-binding</keyword>